<dbReference type="Gene3D" id="3.90.640.20">
    <property type="entry name" value="Heat-shock cognate protein, ATPase"/>
    <property type="match status" value="1"/>
</dbReference>
<gene>
    <name evidence="4" type="ORF">HMJ29_13115</name>
</gene>
<evidence type="ECO:0000313" key="5">
    <source>
        <dbReference type="Proteomes" id="UP000501623"/>
    </source>
</evidence>
<feature type="signal peptide" evidence="1">
    <location>
        <begin position="1"/>
        <end position="23"/>
    </location>
</feature>
<dbReference type="Gene3D" id="3.30.565.40">
    <property type="entry name" value="Fervidobacterium nodosum Rt17-B1 like"/>
    <property type="match status" value="1"/>
</dbReference>
<organism evidence="4 5">
    <name type="scientific">Hymenobacter taeanensis</name>
    <dbReference type="NCBI Taxonomy" id="2735321"/>
    <lineage>
        <taxon>Bacteria</taxon>
        <taxon>Pseudomonadati</taxon>
        <taxon>Bacteroidota</taxon>
        <taxon>Cytophagia</taxon>
        <taxon>Cytophagales</taxon>
        <taxon>Hymenobacteraceae</taxon>
        <taxon>Hymenobacter</taxon>
    </lineage>
</organism>
<feature type="domain" description="DUF3298" evidence="2">
    <location>
        <begin position="280"/>
        <end position="351"/>
    </location>
</feature>
<dbReference type="EMBL" id="CP053538">
    <property type="protein sequence ID" value="QJX47832.1"/>
    <property type="molecule type" value="Genomic_DNA"/>
</dbReference>
<evidence type="ECO:0000256" key="1">
    <source>
        <dbReference type="SAM" id="SignalP"/>
    </source>
</evidence>
<dbReference type="AlphaFoldDB" id="A0A6M6BIK3"/>
<dbReference type="Pfam" id="PF13739">
    <property type="entry name" value="PdaC"/>
    <property type="match status" value="1"/>
</dbReference>
<evidence type="ECO:0000259" key="2">
    <source>
        <dbReference type="Pfam" id="PF11738"/>
    </source>
</evidence>
<keyword evidence="1" id="KW-0732">Signal</keyword>
<reference evidence="4 5" key="1">
    <citation type="submission" date="2020-05" db="EMBL/GenBank/DDBJ databases">
        <title>Complete genome sequence of Hymenobacter sp. TS19 in Coasted Sand Dune.</title>
        <authorList>
            <person name="Lee J.-H."/>
            <person name="Jung J.-H."/>
            <person name="Jeong S."/>
            <person name="Zhao L."/>
            <person name="Kim M.-K."/>
            <person name="Seo H.-S."/>
            <person name="Lim S."/>
        </authorList>
    </citation>
    <scope>NUCLEOTIDE SEQUENCE [LARGE SCALE GENOMIC DNA]</scope>
    <source>
        <strain evidence="4 5">TS19</strain>
    </source>
</reference>
<dbReference type="PROSITE" id="PS51257">
    <property type="entry name" value="PROKAR_LIPOPROTEIN"/>
    <property type="match status" value="1"/>
</dbReference>
<dbReference type="Pfam" id="PF11738">
    <property type="entry name" value="DUF3298"/>
    <property type="match status" value="1"/>
</dbReference>
<dbReference type="InterPro" id="IPR025303">
    <property type="entry name" value="PdaC"/>
</dbReference>
<evidence type="ECO:0000259" key="3">
    <source>
        <dbReference type="Pfam" id="PF13739"/>
    </source>
</evidence>
<keyword evidence="5" id="KW-1185">Reference proteome</keyword>
<dbReference type="Proteomes" id="UP000501623">
    <property type="component" value="Chromosome"/>
</dbReference>
<evidence type="ECO:0000313" key="4">
    <source>
        <dbReference type="EMBL" id="QJX47832.1"/>
    </source>
</evidence>
<feature type="chain" id="PRO_5026977043" evidence="1">
    <location>
        <begin position="24"/>
        <end position="372"/>
    </location>
</feature>
<sequence length="372" mass="41044">MYSRFLPALTAVGALLASCQTQSDNAVTATNAPSAAAAAAPAPAPEPARLATFHKRYLGTIGKSPVVLTLRKDSSGALYGSYYYQRTRLPLSLTGRLRGAEAEVDEQDENGKITGRLKGQLTAAGWMGTWTNPRTGAPLPFQLRENYDGSAALSYGEKQERDCAVRFENRPDDMDNCSSISVSIPLVEGHDKLNQQVRQVIMDDGSGNTDYLKMDLAAWMKKQVADGPIQSDISVTEVNNEYHLLSLQIDDNTDSGGAHPNHSTHYINYDLRQDRPIQLKDLLVAGYEQRLHQLGRRLFYEQNAENTMLNDADEFQMNGNFLITPKGLLFHFNPYEAAAYAGGDPTVFISYQQLGTLLKQNNPARSFMDGKL</sequence>
<name>A0A6M6BIK3_9BACT</name>
<dbReference type="KEGG" id="hts:HMJ29_13115"/>
<proteinExistence type="predicted"/>
<protein>
    <submittedName>
        <fullName evidence="4">DUF3298 domain-containing protein</fullName>
    </submittedName>
</protein>
<feature type="domain" description="Deacetylase PdaC" evidence="3">
    <location>
        <begin position="175"/>
        <end position="261"/>
    </location>
</feature>
<dbReference type="InterPro" id="IPR021729">
    <property type="entry name" value="DUF3298"/>
</dbReference>
<accession>A0A6M6BIK3</accession>
<dbReference type="RefSeq" id="WP_171591923.1">
    <property type="nucleotide sequence ID" value="NZ_CP053538.1"/>
</dbReference>
<dbReference type="InterPro" id="IPR037126">
    <property type="entry name" value="PdaC/RsiV-like_sf"/>
</dbReference>